<feature type="signal peptide" evidence="2">
    <location>
        <begin position="1"/>
        <end position="18"/>
    </location>
</feature>
<dbReference type="SUPFAM" id="SSF48726">
    <property type="entry name" value="Immunoglobulin"/>
    <property type="match status" value="1"/>
</dbReference>
<keyword evidence="4" id="KW-1185">Reference proteome</keyword>
<name>A0A6P8FYF9_CLUHA</name>
<keyword evidence="1" id="KW-0472">Membrane</keyword>
<dbReference type="PROSITE" id="PS50835">
    <property type="entry name" value="IG_LIKE"/>
    <property type="match status" value="1"/>
</dbReference>
<sequence length="209" mass="23711">MSEQTIYILLTLAAFASSSRIASEKSCTCGSVTELSCVALAEPGVPYRSIRWYKVDEENNLRGLVRKRLAPQNKTVEYYTGLIRHVEFVSENSSNIIMSNVTKMDSGRYICFLAAPLGHRNQEGEVFLRVDGCQVKELDYHSKELLELVVAIILILVSLLIFTISYVFLRNVLKSSRKKLIKEHLWKMSHPQGNMIYANGLKTLESVYV</sequence>
<evidence type="ECO:0000259" key="3">
    <source>
        <dbReference type="PROSITE" id="PS50835"/>
    </source>
</evidence>
<feature type="domain" description="Ig-like" evidence="3">
    <location>
        <begin position="30"/>
        <end position="111"/>
    </location>
</feature>
<evidence type="ECO:0000256" key="2">
    <source>
        <dbReference type="SAM" id="SignalP"/>
    </source>
</evidence>
<evidence type="ECO:0000313" key="5">
    <source>
        <dbReference type="RefSeq" id="XP_031432868.1"/>
    </source>
</evidence>
<dbReference type="PANTHER" id="PTHR15193">
    <property type="entry name" value="CD83 ANTIGEN"/>
    <property type="match status" value="1"/>
</dbReference>
<feature type="chain" id="PRO_5028400053" evidence="2">
    <location>
        <begin position="19"/>
        <end position="209"/>
    </location>
</feature>
<dbReference type="InterPro" id="IPR013783">
    <property type="entry name" value="Ig-like_fold"/>
</dbReference>
<dbReference type="InterPro" id="IPR007110">
    <property type="entry name" value="Ig-like_dom"/>
</dbReference>
<dbReference type="GeneID" id="105901613"/>
<protein>
    <submittedName>
        <fullName evidence="5">CD83 antigen isoform X1</fullName>
    </submittedName>
</protein>
<dbReference type="OrthoDB" id="9422899at2759"/>
<feature type="transmembrane region" description="Helical" evidence="1">
    <location>
        <begin position="148"/>
        <end position="169"/>
    </location>
</feature>
<organism evidence="4 5">
    <name type="scientific">Clupea harengus</name>
    <name type="common">Atlantic herring</name>
    <dbReference type="NCBI Taxonomy" id="7950"/>
    <lineage>
        <taxon>Eukaryota</taxon>
        <taxon>Metazoa</taxon>
        <taxon>Chordata</taxon>
        <taxon>Craniata</taxon>
        <taxon>Vertebrata</taxon>
        <taxon>Euteleostomi</taxon>
        <taxon>Actinopterygii</taxon>
        <taxon>Neopterygii</taxon>
        <taxon>Teleostei</taxon>
        <taxon>Clupei</taxon>
        <taxon>Clupeiformes</taxon>
        <taxon>Clupeoidei</taxon>
        <taxon>Clupeidae</taxon>
        <taxon>Clupea</taxon>
    </lineage>
</organism>
<dbReference type="CDD" id="cd00096">
    <property type="entry name" value="Ig"/>
    <property type="match status" value="1"/>
</dbReference>
<keyword evidence="1" id="KW-0812">Transmembrane</keyword>
<dbReference type="CTD" id="9308"/>
<dbReference type="InterPro" id="IPR003599">
    <property type="entry name" value="Ig_sub"/>
</dbReference>
<keyword evidence="2" id="KW-0732">Signal</keyword>
<evidence type="ECO:0000256" key="1">
    <source>
        <dbReference type="SAM" id="Phobius"/>
    </source>
</evidence>
<gene>
    <name evidence="5" type="primary">cd83</name>
</gene>
<dbReference type="RefSeq" id="XP_031432868.1">
    <property type="nucleotide sequence ID" value="XM_031577008.2"/>
</dbReference>
<evidence type="ECO:0000313" key="4">
    <source>
        <dbReference type="Proteomes" id="UP000515152"/>
    </source>
</evidence>
<dbReference type="Gene3D" id="2.60.40.10">
    <property type="entry name" value="Immunoglobulins"/>
    <property type="match status" value="1"/>
</dbReference>
<accession>A0A6P8FYF9</accession>
<proteinExistence type="predicted"/>
<dbReference type="Proteomes" id="UP000515152">
    <property type="component" value="Chromosome 11"/>
</dbReference>
<dbReference type="InterPro" id="IPR036179">
    <property type="entry name" value="Ig-like_dom_sf"/>
</dbReference>
<dbReference type="SMART" id="SM00409">
    <property type="entry name" value="IG"/>
    <property type="match status" value="1"/>
</dbReference>
<dbReference type="PANTHER" id="PTHR15193:SF1">
    <property type="entry name" value="CD83 ANTIGEN"/>
    <property type="match status" value="1"/>
</dbReference>
<reference evidence="5" key="1">
    <citation type="submission" date="2025-08" db="UniProtKB">
        <authorList>
            <consortium name="RefSeq"/>
        </authorList>
    </citation>
    <scope>IDENTIFICATION</scope>
</reference>
<keyword evidence="1" id="KW-1133">Transmembrane helix</keyword>
<dbReference type="AlphaFoldDB" id="A0A6P8FYF9"/>
<dbReference type="KEGG" id="char:105901613"/>